<keyword evidence="3" id="KW-1185">Reference proteome</keyword>
<name>A0ABT1QU91_9GAMM</name>
<organism evidence="2 3">
    <name type="scientific">Tahibacter harae</name>
    <dbReference type="NCBI Taxonomy" id="2963937"/>
    <lineage>
        <taxon>Bacteria</taxon>
        <taxon>Pseudomonadati</taxon>
        <taxon>Pseudomonadota</taxon>
        <taxon>Gammaproteobacteria</taxon>
        <taxon>Lysobacterales</taxon>
        <taxon>Rhodanobacteraceae</taxon>
        <taxon>Tahibacter</taxon>
    </lineage>
</organism>
<reference evidence="2" key="1">
    <citation type="submission" date="2022-07" db="EMBL/GenBank/DDBJ databases">
        <title>Tahibacter sp., a new gammaproteobacterium isolated from the silt sample collected at pig farm.</title>
        <authorList>
            <person name="Chen H."/>
        </authorList>
    </citation>
    <scope>NUCLEOTIDE SEQUENCE</scope>
    <source>
        <strain evidence="2">P2K</strain>
    </source>
</reference>
<evidence type="ECO:0000313" key="3">
    <source>
        <dbReference type="Proteomes" id="UP001165498"/>
    </source>
</evidence>
<sequence>MSFLSWITRAIFCFCLMPGGPAAAAGDLDPSYASYGYARLTGAGAPGPQALTVLPNGSTVFAASRPTTVHDIVVGALNRDGHPDTRFAAGDLLQITSTGTLYRPLLRYDARTDKTLLAASDFRNGAYHLLLCRIRQDGTLDPTFSTAGYTSQTGCVSIPPPAFAASGILVAGLQPLADGRILVGGSAYNFTTNSFRAFDGRVTPLDVDPGQAPAINDVPNLDNVFINAVAFDAPLGDVYFAGSQRFVTGDSALIVARLGVSTIQTYLYNANNVANGSEEARAIVFRGSSEIYVAGTIETAGGKSDCMAFRLNRTMQPDFGFGPGSNGRRTVRFNGAALDSASCDAVLTDAQGDVYVGGRVGLNGDQSYEAAVAKLTPGGDFAANFGLNGVARPAGGLNPLRSERTLALGLQLGRVILAGPSELATGATPKTTDMVLARLTHADVIFDNGFN</sequence>
<dbReference type="Gene3D" id="2.80.10.50">
    <property type="match status" value="1"/>
</dbReference>
<comment type="caution">
    <text evidence="2">The sequence shown here is derived from an EMBL/GenBank/DDBJ whole genome shotgun (WGS) entry which is preliminary data.</text>
</comment>
<dbReference type="Pfam" id="PF17164">
    <property type="entry name" value="DUF5122"/>
    <property type="match status" value="1"/>
</dbReference>
<keyword evidence="1" id="KW-0732">Signal</keyword>
<evidence type="ECO:0000313" key="2">
    <source>
        <dbReference type="EMBL" id="MCQ4165842.1"/>
    </source>
</evidence>
<proteinExistence type="predicted"/>
<dbReference type="InterPro" id="IPR013431">
    <property type="entry name" value="Delta_60_rpt"/>
</dbReference>
<dbReference type="Proteomes" id="UP001165498">
    <property type="component" value="Unassembled WGS sequence"/>
</dbReference>
<evidence type="ECO:0000256" key="1">
    <source>
        <dbReference type="SAM" id="SignalP"/>
    </source>
</evidence>
<gene>
    <name evidence="2" type="ORF">NM961_14060</name>
</gene>
<dbReference type="RefSeq" id="WP_255915032.1">
    <property type="nucleotide sequence ID" value="NZ_JANFQO010000012.1"/>
</dbReference>
<evidence type="ECO:0008006" key="4">
    <source>
        <dbReference type="Google" id="ProtNLM"/>
    </source>
</evidence>
<accession>A0ABT1QU91</accession>
<protein>
    <recommendedName>
        <fullName evidence="4">Delta-60 repeat protein</fullName>
    </recommendedName>
</protein>
<feature type="signal peptide" evidence="1">
    <location>
        <begin position="1"/>
        <end position="24"/>
    </location>
</feature>
<dbReference type="EMBL" id="JANFQO010000012">
    <property type="protein sequence ID" value="MCQ4165842.1"/>
    <property type="molecule type" value="Genomic_DNA"/>
</dbReference>
<feature type="chain" id="PRO_5046546457" description="Delta-60 repeat protein" evidence="1">
    <location>
        <begin position="25"/>
        <end position="451"/>
    </location>
</feature>